<dbReference type="PANTHER" id="PTHR47260">
    <property type="entry name" value="UPF0644 PROTEIN PB2B4.06"/>
    <property type="match status" value="1"/>
</dbReference>
<feature type="non-terminal residue" evidence="2">
    <location>
        <position position="75"/>
    </location>
</feature>
<accession>A0A072PAV0</accession>
<dbReference type="RefSeq" id="XP_013259591.1">
    <property type="nucleotide sequence ID" value="XM_013404137.1"/>
</dbReference>
<reference evidence="2 3" key="1">
    <citation type="submission" date="2013-03" db="EMBL/GenBank/DDBJ databases">
        <title>The Genome Sequence of Exophiala aquamarina CBS 119918.</title>
        <authorList>
            <consortium name="The Broad Institute Genomics Platform"/>
            <person name="Cuomo C."/>
            <person name="de Hoog S."/>
            <person name="Gorbushina A."/>
            <person name="Walker B."/>
            <person name="Young S.K."/>
            <person name="Zeng Q."/>
            <person name="Gargeya S."/>
            <person name="Fitzgerald M."/>
            <person name="Haas B."/>
            <person name="Abouelleil A."/>
            <person name="Allen A.W."/>
            <person name="Alvarado L."/>
            <person name="Arachchi H.M."/>
            <person name="Berlin A.M."/>
            <person name="Chapman S.B."/>
            <person name="Gainer-Dewar J."/>
            <person name="Goldberg J."/>
            <person name="Griggs A."/>
            <person name="Gujja S."/>
            <person name="Hansen M."/>
            <person name="Howarth C."/>
            <person name="Imamovic A."/>
            <person name="Ireland A."/>
            <person name="Larimer J."/>
            <person name="McCowan C."/>
            <person name="Murphy C."/>
            <person name="Pearson M."/>
            <person name="Poon T.W."/>
            <person name="Priest M."/>
            <person name="Roberts A."/>
            <person name="Saif S."/>
            <person name="Shea T."/>
            <person name="Sisk P."/>
            <person name="Sykes S."/>
            <person name="Wortman J."/>
            <person name="Nusbaum C."/>
            <person name="Birren B."/>
        </authorList>
    </citation>
    <scope>NUCLEOTIDE SEQUENCE [LARGE SCALE GENOMIC DNA]</scope>
    <source>
        <strain evidence="2 3">CBS 119918</strain>
    </source>
</reference>
<dbReference type="VEuPathDB" id="FungiDB:A1O9_07191"/>
<dbReference type="AlphaFoldDB" id="A0A072PAV0"/>
<feature type="domain" description="Thioesterase" evidence="1">
    <location>
        <begin position="5"/>
        <end position="53"/>
    </location>
</feature>
<dbReference type="InterPro" id="IPR052061">
    <property type="entry name" value="PTE-AB_protein"/>
</dbReference>
<dbReference type="Pfam" id="PF03061">
    <property type="entry name" value="4HBT"/>
    <property type="match status" value="1"/>
</dbReference>
<dbReference type="OrthoDB" id="506431at2759"/>
<dbReference type="InterPro" id="IPR029069">
    <property type="entry name" value="HotDog_dom_sf"/>
</dbReference>
<organism evidence="2 3">
    <name type="scientific">Exophiala aquamarina CBS 119918</name>
    <dbReference type="NCBI Taxonomy" id="1182545"/>
    <lineage>
        <taxon>Eukaryota</taxon>
        <taxon>Fungi</taxon>
        <taxon>Dikarya</taxon>
        <taxon>Ascomycota</taxon>
        <taxon>Pezizomycotina</taxon>
        <taxon>Eurotiomycetes</taxon>
        <taxon>Chaetothyriomycetidae</taxon>
        <taxon>Chaetothyriales</taxon>
        <taxon>Herpotrichiellaceae</taxon>
        <taxon>Exophiala</taxon>
    </lineage>
</organism>
<evidence type="ECO:0000259" key="1">
    <source>
        <dbReference type="Pfam" id="PF03061"/>
    </source>
</evidence>
<dbReference type="Proteomes" id="UP000027920">
    <property type="component" value="Unassembled WGS sequence"/>
</dbReference>
<dbReference type="GeneID" id="25282105"/>
<comment type="caution">
    <text evidence="2">The sequence shown here is derived from an EMBL/GenBank/DDBJ whole genome shotgun (WGS) entry which is preliminary data.</text>
</comment>
<dbReference type="HOGENOM" id="CLU_164901_0_0_1"/>
<evidence type="ECO:0000313" key="2">
    <source>
        <dbReference type="EMBL" id="KEF57001.1"/>
    </source>
</evidence>
<dbReference type="Gene3D" id="3.10.129.10">
    <property type="entry name" value="Hotdog Thioesterase"/>
    <property type="match status" value="1"/>
</dbReference>
<protein>
    <recommendedName>
        <fullName evidence="1">Thioesterase domain-containing protein</fullName>
    </recommendedName>
</protein>
<dbReference type="EMBL" id="AMGV01000005">
    <property type="protein sequence ID" value="KEF57001.1"/>
    <property type="molecule type" value="Genomic_DNA"/>
</dbReference>
<sequence length="75" mass="8226">MGLACSPLLPEKVAVTAHIELDYRNPIKANSVILVRAETERIEGRKAWVKGSVEAVGENNGQVLVESRALFVQPR</sequence>
<dbReference type="PANTHER" id="PTHR47260:SF1">
    <property type="entry name" value="UPF0644 PROTEIN PB2B4.06"/>
    <property type="match status" value="1"/>
</dbReference>
<proteinExistence type="predicted"/>
<name>A0A072PAV0_9EURO</name>
<dbReference type="SUPFAM" id="SSF54637">
    <property type="entry name" value="Thioesterase/thiol ester dehydrase-isomerase"/>
    <property type="match status" value="1"/>
</dbReference>
<keyword evidence="3" id="KW-1185">Reference proteome</keyword>
<evidence type="ECO:0000313" key="3">
    <source>
        <dbReference type="Proteomes" id="UP000027920"/>
    </source>
</evidence>
<gene>
    <name evidence="2" type="ORF">A1O9_07191</name>
</gene>
<dbReference type="InterPro" id="IPR006683">
    <property type="entry name" value="Thioestr_dom"/>
</dbReference>